<dbReference type="GO" id="GO:0046872">
    <property type="term" value="F:metal ion binding"/>
    <property type="evidence" value="ECO:0007669"/>
    <property type="project" value="UniProtKB-KW"/>
</dbReference>
<evidence type="ECO:0000256" key="2">
    <source>
        <dbReference type="ARBA" id="ARBA00010147"/>
    </source>
</evidence>
<dbReference type="PANTHER" id="PTHR45713">
    <property type="entry name" value="FTP DOMAIN-CONTAINING PROTEIN"/>
    <property type="match status" value="1"/>
</dbReference>
<keyword evidence="10" id="KW-1185">Reference proteome</keyword>
<dbReference type="Proteomes" id="UP000683360">
    <property type="component" value="Unassembled WGS sequence"/>
</dbReference>
<proteinExistence type="inferred from homology"/>
<comment type="caution">
    <text evidence="9">The sequence shown here is derived from an EMBL/GenBank/DDBJ whole genome shotgun (WGS) entry which is preliminary data.</text>
</comment>
<dbReference type="PANTHER" id="PTHR45713:SF6">
    <property type="entry name" value="F5_8 TYPE C DOMAIN-CONTAINING PROTEIN"/>
    <property type="match status" value="1"/>
</dbReference>
<evidence type="ECO:0000256" key="6">
    <source>
        <dbReference type="ARBA" id="ARBA00022837"/>
    </source>
</evidence>
<dbReference type="SMART" id="SM00607">
    <property type="entry name" value="FTP"/>
    <property type="match status" value="1"/>
</dbReference>
<protein>
    <recommendedName>
        <fullName evidence="8">F5/8 type C domain-containing protein</fullName>
    </recommendedName>
</protein>
<keyword evidence="5" id="KW-0430">Lectin</keyword>
<dbReference type="GO" id="GO:0001868">
    <property type="term" value="P:regulation of complement activation, lectin pathway"/>
    <property type="evidence" value="ECO:0007669"/>
    <property type="project" value="UniProtKB-ARBA"/>
</dbReference>
<evidence type="ECO:0000256" key="4">
    <source>
        <dbReference type="ARBA" id="ARBA00022723"/>
    </source>
</evidence>
<comment type="subunit">
    <text evidence="3">Homotrimer.</text>
</comment>
<dbReference type="SUPFAM" id="SSF49785">
    <property type="entry name" value="Galactose-binding domain-like"/>
    <property type="match status" value="1"/>
</dbReference>
<dbReference type="AlphaFoldDB" id="A0A8S3PZ38"/>
<dbReference type="InterPro" id="IPR051941">
    <property type="entry name" value="BG_Antigen-Binding_Lectin"/>
</dbReference>
<gene>
    <name evidence="9" type="ORF">MEDL_3413</name>
</gene>
<keyword evidence="4" id="KW-0479">Metal-binding</keyword>
<dbReference type="PROSITE" id="PS50022">
    <property type="entry name" value="FA58C_3"/>
    <property type="match status" value="1"/>
</dbReference>
<reference evidence="9" key="1">
    <citation type="submission" date="2021-03" db="EMBL/GenBank/DDBJ databases">
        <authorList>
            <person name="Bekaert M."/>
        </authorList>
    </citation>
    <scope>NUCLEOTIDE SEQUENCE</scope>
</reference>
<keyword evidence="7" id="KW-1015">Disulfide bond</keyword>
<accession>A0A8S3PZ38</accession>
<organism evidence="9 10">
    <name type="scientific">Mytilus edulis</name>
    <name type="common">Blue mussel</name>
    <dbReference type="NCBI Taxonomy" id="6550"/>
    <lineage>
        <taxon>Eukaryota</taxon>
        <taxon>Metazoa</taxon>
        <taxon>Spiralia</taxon>
        <taxon>Lophotrochozoa</taxon>
        <taxon>Mollusca</taxon>
        <taxon>Bivalvia</taxon>
        <taxon>Autobranchia</taxon>
        <taxon>Pteriomorphia</taxon>
        <taxon>Mytilida</taxon>
        <taxon>Mytiloidea</taxon>
        <taxon>Mytilidae</taxon>
        <taxon>Mytilinae</taxon>
        <taxon>Mytilus</taxon>
    </lineage>
</organism>
<dbReference type="Pfam" id="PF22633">
    <property type="entry name" value="F5_F8_type_C_2"/>
    <property type="match status" value="1"/>
</dbReference>
<dbReference type="Pfam" id="PF00024">
    <property type="entry name" value="PAN_1"/>
    <property type="match status" value="1"/>
</dbReference>
<name>A0A8S3PZ38_MYTED</name>
<evidence type="ECO:0000259" key="8">
    <source>
        <dbReference type="PROSITE" id="PS50022"/>
    </source>
</evidence>
<evidence type="ECO:0000256" key="5">
    <source>
        <dbReference type="ARBA" id="ARBA00022734"/>
    </source>
</evidence>
<dbReference type="Gene3D" id="2.60.120.260">
    <property type="entry name" value="Galactose-binding domain-like"/>
    <property type="match status" value="1"/>
</dbReference>
<dbReference type="GO" id="GO:0042806">
    <property type="term" value="F:fucose binding"/>
    <property type="evidence" value="ECO:0007669"/>
    <property type="project" value="UniProtKB-ARBA"/>
</dbReference>
<dbReference type="InterPro" id="IPR000421">
    <property type="entry name" value="FA58C"/>
</dbReference>
<dbReference type="InterPro" id="IPR008979">
    <property type="entry name" value="Galactose-bd-like_sf"/>
</dbReference>
<dbReference type="InterPro" id="IPR006585">
    <property type="entry name" value="FTP1"/>
</dbReference>
<comment type="function">
    <text evidence="1">Acts as a defensive agent. Recognizes blood group fucosylated oligosaccharides including A, B, H and Lewis B-type antigens. Does not recognize Lewis A antigen and has low affinity for monovalent haptens.</text>
</comment>
<dbReference type="OrthoDB" id="6159618at2759"/>
<dbReference type="EMBL" id="CAJPWZ010000192">
    <property type="protein sequence ID" value="CAG2187974.1"/>
    <property type="molecule type" value="Genomic_DNA"/>
</dbReference>
<evidence type="ECO:0000256" key="7">
    <source>
        <dbReference type="ARBA" id="ARBA00023157"/>
    </source>
</evidence>
<evidence type="ECO:0000313" key="10">
    <source>
        <dbReference type="Proteomes" id="UP000683360"/>
    </source>
</evidence>
<feature type="domain" description="F5/8 type C" evidence="8">
    <location>
        <begin position="16"/>
        <end position="178"/>
    </location>
</feature>
<comment type="similarity">
    <text evidence="2">Belongs to the fucolectin family.</text>
</comment>
<keyword evidence="6" id="KW-0106">Calcium</keyword>
<evidence type="ECO:0000313" key="9">
    <source>
        <dbReference type="EMBL" id="CAG2187974.1"/>
    </source>
</evidence>
<dbReference type="GO" id="GO:0010185">
    <property type="term" value="P:regulation of cellular defense response"/>
    <property type="evidence" value="ECO:0007669"/>
    <property type="project" value="UniProtKB-ARBA"/>
</dbReference>
<sequence>MKSSYVKGVLYIFTSCAFADVNIASKKPTKISSIYDPKVNEEGDILCCNSTYAVDGDKTSWKGEDLFCAHTRKDDTQQPWWAVDLLNVYDINVIDIYGRTDGNEYQLTNFDVKVFMPACTCNSWNNLDEGDVFHCHFQATKSQRITLTCPNTTRGRFVRIKRRDTEILTICEVEVYGDPVNNLIESGLSITAHACGYVGYGYVGPAIGTSVANSDIIHCTLICFTNTACNAAEYDKKTNVCTLKGDCTGGTQSSLFQDNDTNVFFYSIDNSIVDNP</sequence>
<evidence type="ECO:0000256" key="1">
    <source>
        <dbReference type="ARBA" id="ARBA00002219"/>
    </source>
</evidence>
<evidence type="ECO:0000256" key="3">
    <source>
        <dbReference type="ARBA" id="ARBA00011233"/>
    </source>
</evidence>
<dbReference type="InterPro" id="IPR003609">
    <property type="entry name" value="Pan_app"/>
</dbReference>